<dbReference type="EMBL" id="CP003876">
    <property type="protein sequence ID" value="AFU06334.1"/>
    <property type="molecule type" value="Genomic_DNA"/>
</dbReference>
<feature type="transmembrane region" description="Helical" evidence="1">
    <location>
        <begin position="79"/>
        <end position="99"/>
    </location>
</feature>
<dbReference type="Proteomes" id="UP000006304">
    <property type="component" value="Chromosome"/>
</dbReference>
<keyword evidence="1" id="KW-0812">Transmembrane</keyword>
<dbReference type="HOGENOM" id="CLU_2247206_0_0_11"/>
<organism evidence="2 3">
    <name type="scientific">Nocardia brasiliensis (strain ATCC 700358 / HUJEG-1)</name>
    <dbReference type="NCBI Taxonomy" id="1133849"/>
    <lineage>
        <taxon>Bacteria</taxon>
        <taxon>Bacillati</taxon>
        <taxon>Actinomycetota</taxon>
        <taxon>Actinomycetes</taxon>
        <taxon>Mycobacteriales</taxon>
        <taxon>Nocardiaceae</taxon>
        <taxon>Nocardia</taxon>
    </lineage>
</organism>
<name>K0F9B3_NOCB7</name>
<dbReference type="AlphaFoldDB" id="K0F9B3"/>
<accession>K0F9B3</accession>
<dbReference type="KEGG" id="nbr:O3I_041945"/>
<evidence type="ECO:0000313" key="2">
    <source>
        <dbReference type="EMBL" id="AFU06334.1"/>
    </source>
</evidence>
<proteinExistence type="predicted"/>
<keyword evidence="1" id="KW-0472">Membrane</keyword>
<keyword evidence="1" id="KW-1133">Transmembrane helix</keyword>
<reference evidence="2 3" key="1">
    <citation type="journal article" date="2012" name="J. Bacteriol.">
        <title>Complete genome sequence of Nocardia brasiliensis HUJEG-1.</title>
        <authorList>
            <person name="Vera-Cabrera L."/>
            <person name="Ortiz-Lopez R."/>
            <person name="Elizondo-Gonzalez R."/>
            <person name="Perez-Maya A.A."/>
            <person name="Ocampo-Candiani J."/>
        </authorList>
    </citation>
    <scope>NUCLEOTIDE SEQUENCE [LARGE SCALE GENOMIC DNA]</scope>
    <source>
        <strain evidence="3">ATCC 700358</strain>
    </source>
</reference>
<keyword evidence="3" id="KW-1185">Reference proteome</keyword>
<evidence type="ECO:0000313" key="3">
    <source>
        <dbReference type="Proteomes" id="UP000006304"/>
    </source>
</evidence>
<protein>
    <submittedName>
        <fullName evidence="2">Uncharacterized protein</fullName>
    </submittedName>
</protein>
<feature type="transmembrane region" description="Helical" evidence="1">
    <location>
        <begin position="48"/>
        <end position="67"/>
    </location>
</feature>
<sequence>MLFMVARSAIQGHRGQGLRDTPFREEVSDRVLTDPELRGRANRTIRNYGLAASAMCIPPIIAMINIVRHDIDRHVSTPFLIFLAIYTAAITCVALYPAVHIRKM</sequence>
<gene>
    <name evidence="2" type="ORF">O3I_041945</name>
</gene>
<evidence type="ECO:0000256" key="1">
    <source>
        <dbReference type="SAM" id="Phobius"/>
    </source>
</evidence>